<sequence>MNKAAEAAYVDEDCQWDSLNLDPRIIQAVDHLGFKNPTLIQSSAIPLALEERRDIIAKASTGSGKTAAYMIPILQNLLAAEQEKCVKSIVLVPTRELADQVAQFTEKLLVYSNQKVTVVNLSNNVSDQVLRSLLTNKPDILVATPGKLIHVLQENVNSKLIDLSKTRHLVIDEVDLILSYGYMEDLEQLETFLPVKTNLQTFMMSATINDDLNELKSRFCSKPAVLKLNEDESAGQKLVQYYARTTEFDKFLLTYVIYKLNLIKGKSLIFVNSIERGYRLKLFLEQFGIRCCILNSELPVNSRLHIVEEFNKNVYSLLIATDETSDFAVEEDEGDEQVEDSHNVKEGSSKKSKSKKDKEYGVSRGVDFRNVACVLNFDLPTTSRAYVHRIGRTARAGKAGMALSFVIPESEVGKHRVATLPSAKKDEKVLKKIIKQQQKNGLEINPYQFDMKQVEGFRYRSEDAFRAVTGVAIREARIAELKNELLNSDKLKRFFEENPQDLASLRHDKELHPSRVQSQLKRVPEYLLPASARAGSKKDLGFIPFTKNRVRKGGKKRKALANSRHWVDKNCLPWTKDYLSEKVVNTTFEDDAYLLKVTEVTTVSGDCDVTQRKGKVLCIYDMKLRFAVEGTKKDEEESSFTGSVALDEFFHDQDDDEYVFGVEGDNASHIKKHLVPLIKAKLVKFQADLIDAHEKDVQHSTGH</sequence>
<dbReference type="EMBL" id="CP076752">
    <property type="protein sequence ID" value="QWW24583.1"/>
    <property type="molecule type" value="Genomic_DNA"/>
</dbReference>
<comment type="subcellular location">
    <subcellularLocation>
        <location evidence="2">Nucleus</location>
        <location evidence="2">Nucleolus</location>
    </subcellularLocation>
</comment>
<comment type="similarity">
    <text evidence="3">Belongs to the AHA1 family.</text>
</comment>
<evidence type="ECO:0000256" key="15">
    <source>
        <dbReference type="ARBA" id="ARBA00039616"/>
    </source>
</evidence>
<evidence type="ECO:0000313" key="22">
    <source>
        <dbReference type="EMBL" id="QWW24583.1"/>
    </source>
</evidence>
<keyword evidence="11" id="KW-0694">RNA-binding</keyword>
<accession>A0A8F3AIS5</accession>
<dbReference type="SUPFAM" id="SSF52540">
    <property type="entry name" value="P-loop containing nucleoside triphosphate hydrolases"/>
    <property type="match status" value="2"/>
</dbReference>
<dbReference type="GO" id="GO:0051087">
    <property type="term" value="F:protein-folding chaperone binding"/>
    <property type="evidence" value="ECO:0007669"/>
    <property type="project" value="InterPro"/>
</dbReference>
<feature type="compositionally biased region" description="Basic and acidic residues" evidence="18">
    <location>
        <begin position="339"/>
        <end position="349"/>
    </location>
</feature>
<dbReference type="Pfam" id="PF00270">
    <property type="entry name" value="DEAD"/>
    <property type="match status" value="1"/>
</dbReference>
<dbReference type="InterPro" id="IPR001650">
    <property type="entry name" value="Helicase_C-like"/>
</dbReference>
<keyword evidence="6" id="KW-0698">rRNA processing</keyword>
<dbReference type="InterPro" id="IPR027417">
    <property type="entry name" value="P-loop_NTPase"/>
</dbReference>
<keyword evidence="9" id="KW-0347">Helicase</keyword>
<keyword evidence="12" id="KW-0539">Nucleus</keyword>
<dbReference type="CDD" id="cd17961">
    <property type="entry name" value="DEADc_DDX56"/>
    <property type="match status" value="1"/>
</dbReference>
<dbReference type="InterPro" id="IPR014014">
    <property type="entry name" value="RNA_helicase_DEAD_Q_motif"/>
</dbReference>
<evidence type="ECO:0000256" key="7">
    <source>
        <dbReference type="ARBA" id="ARBA00022741"/>
    </source>
</evidence>
<dbReference type="InterPro" id="IPR011545">
    <property type="entry name" value="DEAD/DEAH_box_helicase_dom"/>
</dbReference>
<keyword evidence="5" id="KW-0690">Ribosome biogenesis</keyword>
<dbReference type="SUPFAM" id="SSF103111">
    <property type="entry name" value="Activator of Hsp90 ATPase, Aha1"/>
    <property type="match status" value="1"/>
</dbReference>
<dbReference type="CDD" id="cd18787">
    <property type="entry name" value="SF2_C_DEAD"/>
    <property type="match status" value="1"/>
</dbReference>
<dbReference type="GO" id="GO:0005730">
    <property type="term" value="C:nucleolus"/>
    <property type="evidence" value="ECO:0007669"/>
    <property type="project" value="UniProtKB-SubCell"/>
</dbReference>
<dbReference type="GO" id="GO:0001671">
    <property type="term" value="F:ATPase activator activity"/>
    <property type="evidence" value="ECO:0007669"/>
    <property type="project" value="InterPro"/>
</dbReference>
<dbReference type="SMART" id="SM00490">
    <property type="entry name" value="HELICc"/>
    <property type="match status" value="1"/>
</dbReference>
<dbReference type="EC" id="3.6.4.13" evidence="4"/>
<feature type="short sequence motif" description="Q motif" evidence="17">
    <location>
        <begin position="14"/>
        <end position="42"/>
    </location>
</feature>
<dbReference type="FunFam" id="3.40.50.300:FF:001046">
    <property type="entry name" value="Probable ATP-dependent RNA helicase ddx56"/>
    <property type="match status" value="1"/>
</dbReference>
<dbReference type="PANTHER" id="PTHR47959">
    <property type="entry name" value="ATP-DEPENDENT RNA HELICASE RHLE-RELATED"/>
    <property type="match status" value="1"/>
</dbReference>
<dbReference type="SMART" id="SM01000">
    <property type="entry name" value="Aha1_N"/>
    <property type="match status" value="1"/>
</dbReference>
<evidence type="ECO:0000256" key="3">
    <source>
        <dbReference type="ARBA" id="ARBA00006817"/>
    </source>
</evidence>
<dbReference type="InterPro" id="IPR036338">
    <property type="entry name" value="Aha1"/>
</dbReference>
<dbReference type="PROSITE" id="PS51194">
    <property type="entry name" value="HELICASE_CTER"/>
    <property type="match status" value="1"/>
</dbReference>
<feature type="domain" description="DEAD-box RNA helicase Q" evidence="21">
    <location>
        <begin position="14"/>
        <end position="42"/>
    </location>
</feature>
<dbReference type="PANTHER" id="PTHR47959:SF21">
    <property type="entry name" value="DEAD-BOX HELICASE 56"/>
    <property type="match status" value="1"/>
</dbReference>
<evidence type="ECO:0000256" key="13">
    <source>
        <dbReference type="ARBA" id="ARBA00038041"/>
    </source>
</evidence>
<gene>
    <name evidence="22" type="ORF">CA7LBN_003440</name>
</gene>
<dbReference type="InterPro" id="IPR014001">
    <property type="entry name" value="Helicase_ATP-bd"/>
</dbReference>
<feature type="domain" description="Helicase ATP-binding" evidence="19">
    <location>
        <begin position="46"/>
        <end position="226"/>
    </location>
</feature>
<evidence type="ECO:0000256" key="16">
    <source>
        <dbReference type="ARBA" id="ARBA00047984"/>
    </source>
</evidence>
<comment type="similarity">
    <text evidence="13">Belongs to the DEAD box helicase family. DDX56/DBP9 subfamily.</text>
</comment>
<dbReference type="SMART" id="SM00487">
    <property type="entry name" value="DEXDc"/>
    <property type="match status" value="1"/>
</dbReference>
<dbReference type="Pfam" id="PF09229">
    <property type="entry name" value="Aha1_N"/>
    <property type="match status" value="1"/>
</dbReference>
<evidence type="ECO:0000256" key="6">
    <source>
        <dbReference type="ARBA" id="ARBA00022552"/>
    </source>
</evidence>
<dbReference type="InterPro" id="IPR015310">
    <property type="entry name" value="AHSA1-like_N"/>
</dbReference>
<dbReference type="GO" id="GO:0005829">
    <property type="term" value="C:cytosol"/>
    <property type="evidence" value="ECO:0007669"/>
    <property type="project" value="TreeGrafter"/>
</dbReference>
<reference evidence="22" key="1">
    <citation type="submission" date="2021-06" db="EMBL/GenBank/DDBJ databases">
        <title>Candida auris outbreak in lebanese hospital.</title>
        <authorList>
            <person name="Finianos M."/>
        </authorList>
    </citation>
    <scope>NUCLEOTIDE SEQUENCE</scope>
    <source>
        <strain evidence="22">CA7LBN</strain>
    </source>
</reference>
<dbReference type="Proteomes" id="UP000825438">
    <property type="component" value="Chromosome IV"/>
</dbReference>
<name>A0A8F3AIS5_CANAR</name>
<evidence type="ECO:0000256" key="17">
    <source>
        <dbReference type="PROSITE-ProRule" id="PRU00552"/>
    </source>
</evidence>
<feature type="region of interest" description="Disordered" evidence="18">
    <location>
        <begin position="330"/>
        <end position="356"/>
    </location>
</feature>
<evidence type="ECO:0000256" key="18">
    <source>
        <dbReference type="SAM" id="MobiDB-lite"/>
    </source>
</evidence>
<dbReference type="PROSITE" id="PS51192">
    <property type="entry name" value="HELICASE_ATP_BIND_1"/>
    <property type="match status" value="1"/>
</dbReference>
<keyword evidence="8" id="KW-0378">Hydrolase</keyword>
<dbReference type="GO" id="GO:0005524">
    <property type="term" value="F:ATP binding"/>
    <property type="evidence" value="ECO:0007669"/>
    <property type="project" value="UniProtKB-KW"/>
</dbReference>
<dbReference type="AlphaFoldDB" id="A0A8F3AIS5"/>
<evidence type="ECO:0000259" key="19">
    <source>
        <dbReference type="PROSITE" id="PS51192"/>
    </source>
</evidence>
<dbReference type="Gene3D" id="3.40.50.300">
    <property type="entry name" value="P-loop containing nucleotide triphosphate hydrolases"/>
    <property type="match status" value="2"/>
</dbReference>
<feature type="domain" description="Helicase C-terminal" evidence="20">
    <location>
        <begin position="255"/>
        <end position="452"/>
    </location>
</feature>
<evidence type="ECO:0000256" key="4">
    <source>
        <dbReference type="ARBA" id="ARBA00012552"/>
    </source>
</evidence>
<evidence type="ECO:0000256" key="10">
    <source>
        <dbReference type="ARBA" id="ARBA00022840"/>
    </source>
</evidence>
<evidence type="ECO:0000259" key="20">
    <source>
        <dbReference type="PROSITE" id="PS51194"/>
    </source>
</evidence>
<organism evidence="22">
    <name type="scientific">Candidozyma auris</name>
    <name type="common">Yeast</name>
    <name type="synonym">Candida auris</name>
    <dbReference type="NCBI Taxonomy" id="498019"/>
    <lineage>
        <taxon>Eukaryota</taxon>
        <taxon>Fungi</taxon>
        <taxon>Dikarya</taxon>
        <taxon>Ascomycota</taxon>
        <taxon>Saccharomycotina</taxon>
        <taxon>Pichiomycetes</taxon>
        <taxon>Metschnikowiaceae</taxon>
        <taxon>Candidozyma</taxon>
    </lineage>
</organism>
<dbReference type="PROSITE" id="PS51195">
    <property type="entry name" value="Q_MOTIF"/>
    <property type="match status" value="1"/>
</dbReference>
<evidence type="ECO:0000256" key="8">
    <source>
        <dbReference type="ARBA" id="ARBA00022801"/>
    </source>
</evidence>
<evidence type="ECO:0000256" key="11">
    <source>
        <dbReference type="ARBA" id="ARBA00022884"/>
    </source>
</evidence>
<evidence type="ECO:0000259" key="21">
    <source>
        <dbReference type="PROSITE" id="PS51195"/>
    </source>
</evidence>
<evidence type="ECO:0000256" key="1">
    <source>
        <dbReference type="ARBA" id="ARBA00003706"/>
    </source>
</evidence>
<dbReference type="Gene3D" id="3.15.10.20">
    <property type="entry name" value="Activator of Hsp90 ATPase Aha1, N-terminal domain"/>
    <property type="match status" value="1"/>
</dbReference>
<evidence type="ECO:0000256" key="14">
    <source>
        <dbReference type="ARBA" id="ARBA00039233"/>
    </source>
</evidence>
<keyword evidence="7" id="KW-0547">Nucleotide-binding</keyword>
<dbReference type="GO" id="GO:0003723">
    <property type="term" value="F:RNA binding"/>
    <property type="evidence" value="ECO:0007669"/>
    <property type="project" value="UniProtKB-KW"/>
</dbReference>
<protein>
    <recommendedName>
        <fullName evidence="14">ATP-dependent RNA helicase DBP9</fullName>
        <ecNumber evidence="4">3.6.4.13</ecNumber>
    </recommendedName>
    <alternativeName>
        <fullName evidence="15">ATP-dependent RNA helicase dbp9</fullName>
    </alternativeName>
</protein>
<comment type="catalytic activity">
    <reaction evidence="16">
        <text>ATP + H2O = ADP + phosphate + H(+)</text>
        <dbReference type="Rhea" id="RHEA:13065"/>
        <dbReference type="ChEBI" id="CHEBI:15377"/>
        <dbReference type="ChEBI" id="CHEBI:15378"/>
        <dbReference type="ChEBI" id="CHEBI:30616"/>
        <dbReference type="ChEBI" id="CHEBI:43474"/>
        <dbReference type="ChEBI" id="CHEBI:456216"/>
        <dbReference type="EC" id="3.6.4.13"/>
    </reaction>
</comment>
<dbReference type="GO" id="GO:0006364">
    <property type="term" value="P:rRNA processing"/>
    <property type="evidence" value="ECO:0007669"/>
    <property type="project" value="UniProtKB-KW"/>
</dbReference>
<evidence type="ECO:0000256" key="2">
    <source>
        <dbReference type="ARBA" id="ARBA00004604"/>
    </source>
</evidence>
<comment type="function">
    <text evidence="1">ATP-binding RNA helicase involved in the biogenesis of 60S ribosomal subunits and is required for the normal formation of 25S and 5.8S rRNAs.</text>
</comment>
<keyword evidence="10" id="KW-0067">ATP-binding</keyword>
<dbReference type="InterPro" id="IPR050079">
    <property type="entry name" value="DEAD_box_RNA_helicase"/>
</dbReference>
<dbReference type="Pfam" id="PF00271">
    <property type="entry name" value="Helicase_C"/>
    <property type="match status" value="2"/>
</dbReference>
<evidence type="ECO:0000256" key="5">
    <source>
        <dbReference type="ARBA" id="ARBA00022517"/>
    </source>
</evidence>
<dbReference type="GO" id="GO:0003724">
    <property type="term" value="F:RNA helicase activity"/>
    <property type="evidence" value="ECO:0007669"/>
    <property type="project" value="UniProtKB-EC"/>
</dbReference>
<evidence type="ECO:0000256" key="9">
    <source>
        <dbReference type="ARBA" id="ARBA00022806"/>
    </source>
</evidence>
<evidence type="ECO:0000256" key="12">
    <source>
        <dbReference type="ARBA" id="ARBA00023242"/>
    </source>
</evidence>
<dbReference type="GO" id="GO:0016787">
    <property type="term" value="F:hydrolase activity"/>
    <property type="evidence" value="ECO:0007669"/>
    <property type="project" value="UniProtKB-KW"/>
</dbReference>
<proteinExistence type="inferred from homology"/>